<dbReference type="AlphaFoldDB" id="T1KTW7"/>
<keyword evidence="3" id="KW-1185">Reference proteome</keyword>
<sequence length="208" mass="23039">MQKKNTVLWPLGENEPANLFEDPNYQISLSVNKSSVVVASNSTQLPIYMRQYTKCCGYKVRGNKKYSLIARQNKDSTDFLLQVLGQTPKVAKVAFSKSDGIITTECNFDADIIGVNGLITLNGQSSPLTEPLTNGKVFDNRCSWTLPGVVKYNSGKLDTKKGSFNLKIFVDETPVYNEDNVNLSGFAFTTSASFIVIMMSVMISFIFL</sequence>
<dbReference type="HOGENOM" id="CLU_1322424_0_0_1"/>
<dbReference type="Proteomes" id="UP000015104">
    <property type="component" value="Unassembled WGS sequence"/>
</dbReference>
<feature type="transmembrane region" description="Helical" evidence="1">
    <location>
        <begin position="186"/>
        <end position="207"/>
    </location>
</feature>
<name>T1KTW7_TETUR</name>
<keyword evidence="1" id="KW-0472">Membrane</keyword>
<evidence type="ECO:0000313" key="2">
    <source>
        <dbReference type="EnsemblMetazoa" id="tetur21g01270.1"/>
    </source>
</evidence>
<protein>
    <submittedName>
        <fullName evidence="2">Uncharacterized protein</fullName>
    </submittedName>
</protein>
<reference evidence="3" key="1">
    <citation type="submission" date="2011-08" db="EMBL/GenBank/DDBJ databases">
        <authorList>
            <person name="Rombauts S."/>
        </authorList>
    </citation>
    <scope>NUCLEOTIDE SEQUENCE</scope>
    <source>
        <strain evidence="3">London</strain>
    </source>
</reference>
<keyword evidence="1" id="KW-0812">Transmembrane</keyword>
<evidence type="ECO:0000256" key="1">
    <source>
        <dbReference type="SAM" id="Phobius"/>
    </source>
</evidence>
<keyword evidence="1" id="KW-1133">Transmembrane helix</keyword>
<proteinExistence type="predicted"/>
<evidence type="ECO:0000313" key="3">
    <source>
        <dbReference type="Proteomes" id="UP000015104"/>
    </source>
</evidence>
<accession>T1KTW7</accession>
<dbReference type="EnsemblMetazoa" id="tetur21g01270.1">
    <property type="protein sequence ID" value="tetur21g01270.1"/>
    <property type="gene ID" value="tetur21g01270"/>
</dbReference>
<reference evidence="2" key="2">
    <citation type="submission" date="2015-06" db="UniProtKB">
        <authorList>
            <consortium name="EnsemblMetazoa"/>
        </authorList>
    </citation>
    <scope>IDENTIFICATION</scope>
</reference>
<dbReference type="EMBL" id="CAEY01000548">
    <property type="status" value="NOT_ANNOTATED_CDS"/>
    <property type="molecule type" value="Genomic_DNA"/>
</dbReference>
<organism evidence="2 3">
    <name type="scientific">Tetranychus urticae</name>
    <name type="common">Two-spotted spider mite</name>
    <dbReference type="NCBI Taxonomy" id="32264"/>
    <lineage>
        <taxon>Eukaryota</taxon>
        <taxon>Metazoa</taxon>
        <taxon>Ecdysozoa</taxon>
        <taxon>Arthropoda</taxon>
        <taxon>Chelicerata</taxon>
        <taxon>Arachnida</taxon>
        <taxon>Acari</taxon>
        <taxon>Acariformes</taxon>
        <taxon>Trombidiformes</taxon>
        <taxon>Prostigmata</taxon>
        <taxon>Eleutherengona</taxon>
        <taxon>Raphignathae</taxon>
        <taxon>Tetranychoidea</taxon>
        <taxon>Tetranychidae</taxon>
        <taxon>Tetranychus</taxon>
    </lineage>
</organism>